<evidence type="ECO:0000256" key="1">
    <source>
        <dbReference type="SAM" id="MobiDB-lite"/>
    </source>
</evidence>
<protein>
    <submittedName>
        <fullName evidence="3">Uncharacterized protein</fullName>
    </submittedName>
</protein>
<dbReference type="EMBL" id="JBAHYK010000860">
    <property type="protein sequence ID" value="KAL0570875.1"/>
    <property type="molecule type" value="Genomic_DNA"/>
</dbReference>
<reference evidence="3 4" key="1">
    <citation type="submission" date="2024-02" db="EMBL/GenBank/DDBJ databases">
        <title>A draft genome for the cacao thread blight pathogen Marasmius crinis-equi.</title>
        <authorList>
            <person name="Cohen S.P."/>
            <person name="Baruah I.K."/>
            <person name="Amoako-Attah I."/>
            <person name="Bukari Y."/>
            <person name="Meinhardt L.W."/>
            <person name="Bailey B.A."/>
        </authorList>
    </citation>
    <scope>NUCLEOTIDE SEQUENCE [LARGE SCALE GENOMIC DNA]</scope>
    <source>
        <strain evidence="3 4">GH-76</strain>
    </source>
</reference>
<proteinExistence type="predicted"/>
<dbReference type="Proteomes" id="UP001465976">
    <property type="component" value="Unassembled WGS sequence"/>
</dbReference>
<sequence length="267" mass="28660">MPASSGRPIRDHTFIPLQSVSVLNVRNLAIVQSPPPPQQTRKGSVNDRDPDDEALIGVTESSGPLSTSYYMTSVTFTSSFYDFSANTVRASTVTSILTAETILLAPSTSTSESTSSNTAPKPSSKSDPPLGAIIGGIVGGITVVTGIFVMIFFRKRGCVRQGRHQNLGITALSVPPLPPPLPSHETNREKARPIVSQWSRPEHRESDDADAEGATPEVESLIHNREPADSTNAALAEMRAHIELMAERMAKMEAELAPPDYVSRGSE</sequence>
<feature type="transmembrane region" description="Helical" evidence="2">
    <location>
        <begin position="130"/>
        <end position="153"/>
    </location>
</feature>
<keyword evidence="2" id="KW-1133">Transmembrane helix</keyword>
<name>A0ABR3F6J0_9AGAR</name>
<feature type="compositionally biased region" description="Low complexity" evidence="1">
    <location>
        <begin position="107"/>
        <end position="118"/>
    </location>
</feature>
<keyword evidence="4" id="KW-1185">Reference proteome</keyword>
<evidence type="ECO:0000313" key="4">
    <source>
        <dbReference type="Proteomes" id="UP001465976"/>
    </source>
</evidence>
<accession>A0ABR3F6J0</accession>
<comment type="caution">
    <text evidence="3">The sequence shown here is derived from an EMBL/GenBank/DDBJ whole genome shotgun (WGS) entry which is preliminary data.</text>
</comment>
<feature type="region of interest" description="Disordered" evidence="1">
    <location>
        <begin position="170"/>
        <end position="225"/>
    </location>
</feature>
<evidence type="ECO:0000256" key="2">
    <source>
        <dbReference type="SAM" id="Phobius"/>
    </source>
</evidence>
<keyword evidence="2" id="KW-0812">Transmembrane</keyword>
<feature type="region of interest" description="Disordered" evidence="1">
    <location>
        <begin position="107"/>
        <end position="129"/>
    </location>
</feature>
<gene>
    <name evidence="3" type="ORF">V5O48_011087</name>
</gene>
<keyword evidence="2" id="KW-0472">Membrane</keyword>
<organism evidence="3 4">
    <name type="scientific">Marasmius crinis-equi</name>
    <dbReference type="NCBI Taxonomy" id="585013"/>
    <lineage>
        <taxon>Eukaryota</taxon>
        <taxon>Fungi</taxon>
        <taxon>Dikarya</taxon>
        <taxon>Basidiomycota</taxon>
        <taxon>Agaricomycotina</taxon>
        <taxon>Agaricomycetes</taxon>
        <taxon>Agaricomycetidae</taxon>
        <taxon>Agaricales</taxon>
        <taxon>Marasmiineae</taxon>
        <taxon>Marasmiaceae</taxon>
        <taxon>Marasmius</taxon>
    </lineage>
</organism>
<evidence type="ECO:0000313" key="3">
    <source>
        <dbReference type="EMBL" id="KAL0570875.1"/>
    </source>
</evidence>
<feature type="region of interest" description="Disordered" evidence="1">
    <location>
        <begin position="32"/>
        <end position="58"/>
    </location>
</feature>